<dbReference type="InterPro" id="IPR001932">
    <property type="entry name" value="PPM-type_phosphatase-like_dom"/>
</dbReference>
<protein>
    <submittedName>
        <fullName evidence="2">Serine phosphatase RsbU (Regulator of sigma subunit)</fullName>
    </submittedName>
</protein>
<gene>
    <name evidence="2" type="ORF">FHS41_001336</name>
</gene>
<name>A0A7W5EZW0_9ACTN</name>
<evidence type="ECO:0000313" key="2">
    <source>
        <dbReference type="EMBL" id="MBB3074867.1"/>
    </source>
</evidence>
<sequence>MTDGVTERRRGTRQLDDDDDGLAEVLRRCMGLGAKAVAERVRRAAHDFSTEPLDDDLAILVLEAVPVLRSATTVATASTSTGRPDRLPRR</sequence>
<comment type="caution">
    <text evidence="2">The sequence shown here is derived from an EMBL/GenBank/DDBJ whole genome shotgun (WGS) entry which is preliminary data.</text>
</comment>
<dbReference type="Gene3D" id="3.60.40.10">
    <property type="entry name" value="PPM-type phosphatase domain"/>
    <property type="match status" value="1"/>
</dbReference>
<reference evidence="2 3" key="1">
    <citation type="submission" date="2020-08" db="EMBL/GenBank/DDBJ databases">
        <title>Genomic Encyclopedia of Type Strains, Phase III (KMG-III): the genomes of soil and plant-associated and newly described type strains.</title>
        <authorList>
            <person name="Whitman W."/>
        </authorList>
    </citation>
    <scope>NUCLEOTIDE SEQUENCE [LARGE SCALE GENOMIC DNA]</scope>
    <source>
        <strain evidence="2 3">CECT 3237</strain>
    </source>
</reference>
<dbReference type="InterPro" id="IPR036457">
    <property type="entry name" value="PPM-type-like_dom_sf"/>
</dbReference>
<dbReference type="EMBL" id="JACHXE010000001">
    <property type="protein sequence ID" value="MBB3074867.1"/>
    <property type="molecule type" value="Genomic_DNA"/>
</dbReference>
<organism evidence="2 3">
    <name type="scientific">Streptomyces violarus</name>
    <dbReference type="NCBI Taxonomy" id="67380"/>
    <lineage>
        <taxon>Bacteria</taxon>
        <taxon>Bacillati</taxon>
        <taxon>Actinomycetota</taxon>
        <taxon>Actinomycetes</taxon>
        <taxon>Kitasatosporales</taxon>
        <taxon>Streptomycetaceae</taxon>
        <taxon>Streptomyces</taxon>
    </lineage>
</organism>
<dbReference type="Pfam" id="PF07228">
    <property type="entry name" value="SpoIIE"/>
    <property type="match status" value="1"/>
</dbReference>
<dbReference type="AlphaFoldDB" id="A0A7W5EZW0"/>
<dbReference type="Proteomes" id="UP000572907">
    <property type="component" value="Unassembled WGS sequence"/>
</dbReference>
<accession>A0A7W5EZW0</accession>
<evidence type="ECO:0000259" key="1">
    <source>
        <dbReference type="Pfam" id="PF07228"/>
    </source>
</evidence>
<proteinExistence type="predicted"/>
<feature type="domain" description="PPM-type phosphatase" evidence="1">
    <location>
        <begin position="1"/>
        <end position="63"/>
    </location>
</feature>
<keyword evidence="3" id="KW-1185">Reference proteome</keyword>
<evidence type="ECO:0000313" key="3">
    <source>
        <dbReference type="Proteomes" id="UP000572907"/>
    </source>
</evidence>